<dbReference type="SUPFAM" id="SSF51182">
    <property type="entry name" value="RmlC-like cupins"/>
    <property type="match status" value="1"/>
</dbReference>
<dbReference type="RefSeq" id="WP_152716732.1">
    <property type="nucleotide sequence ID" value="NZ_VOSJ01000303.1"/>
</dbReference>
<dbReference type="InterPro" id="IPR014710">
    <property type="entry name" value="RmlC-like_jellyroll"/>
</dbReference>
<dbReference type="Proteomes" id="UP000403266">
    <property type="component" value="Unassembled WGS sequence"/>
</dbReference>
<dbReference type="EMBL" id="VOSK01000279">
    <property type="protein sequence ID" value="MPR29857.1"/>
    <property type="molecule type" value="Genomic_DNA"/>
</dbReference>
<sequence length="140" mass="15825">MPNLLEPSATWSAARQDEFTKNQFNPCVGTRLLSQDRRVRVWEVRLKPSERLGFHRHVLDYFWVATTPGKARSHQQDGSVVEATYAAGQTSHLTYGPGEFKVHDLENIGESEFVFTTVEFLDSANPPLPLPSETELRPQG</sequence>
<accession>A0A5N7MS91</accession>
<evidence type="ECO:0000313" key="1">
    <source>
        <dbReference type="EMBL" id="MPR29857.1"/>
    </source>
</evidence>
<organism evidence="1 2">
    <name type="scientific">Microvirga tunisiensis</name>
    <dbReference type="NCBI Taxonomy" id="2108360"/>
    <lineage>
        <taxon>Bacteria</taxon>
        <taxon>Pseudomonadati</taxon>
        <taxon>Pseudomonadota</taxon>
        <taxon>Alphaproteobacteria</taxon>
        <taxon>Hyphomicrobiales</taxon>
        <taxon>Methylobacteriaceae</taxon>
        <taxon>Microvirga</taxon>
    </lineage>
</organism>
<dbReference type="Gene3D" id="2.60.120.10">
    <property type="entry name" value="Jelly Rolls"/>
    <property type="match status" value="1"/>
</dbReference>
<dbReference type="AlphaFoldDB" id="A0A5N7MS91"/>
<dbReference type="InterPro" id="IPR011051">
    <property type="entry name" value="RmlC_Cupin_sf"/>
</dbReference>
<evidence type="ECO:0000313" key="2">
    <source>
        <dbReference type="Proteomes" id="UP000403266"/>
    </source>
</evidence>
<name>A0A5N7MS91_9HYPH</name>
<protein>
    <recommendedName>
        <fullName evidence="3">Cupin domain-containing protein</fullName>
    </recommendedName>
</protein>
<keyword evidence="2" id="KW-1185">Reference proteome</keyword>
<dbReference type="OrthoDB" id="9800684at2"/>
<evidence type="ECO:0008006" key="3">
    <source>
        <dbReference type="Google" id="ProtNLM"/>
    </source>
</evidence>
<gene>
    <name evidence="1" type="ORF">FS320_33530</name>
</gene>
<reference evidence="1 2" key="1">
    <citation type="journal article" date="2019" name="Syst. Appl. Microbiol.">
        <title>Microvirga tunisiensis sp. nov., a root nodule symbiotic bacterium isolated from Lupinus micranthus and L. luteus grown in Northern Tunisia.</title>
        <authorList>
            <person name="Msaddak A."/>
            <person name="Rejili M."/>
            <person name="Duran D."/>
            <person name="Mars M."/>
            <person name="Palacios J.M."/>
            <person name="Ruiz-Argueso T."/>
            <person name="Rey L."/>
            <person name="Imperial J."/>
        </authorList>
    </citation>
    <scope>NUCLEOTIDE SEQUENCE [LARGE SCALE GENOMIC DNA]</scope>
    <source>
        <strain evidence="1 2">Lmie10</strain>
    </source>
</reference>
<proteinExistence type="predicted"/>
<comment type="caution">
    <text evidence="1">The sequence shown here is derived from an EMBL/GenBank/DDBJ whole genome shotgun (WGS) entry which is preliminary data.</text>
</comment>